<evidence type="ECO:0008006" key="8">
    <source>
        <dbReference type="Google" id="ProtNLM"/>
    </source>
</evidence>
<dbReference type="Proteomes" id="UP000800093">
    <property type="component" value="Unassembled WGS sequence"/>
</dbReference>
<evidence type="ECO:0000256" key="4">
    <source>
        <dbReference type="ARBA" id="ARBA00023136"/>
    </source>
</evidence>
<dbReference type="Gene3D" id="1.20.58.340">
    <property type="entry name" value="Magnesium transport protein CorA, transmembrane region"/>
    <property type="match status" value="1"/>
</dbReference>
<keyword evidence="3 5" id="KW-1133">Transmembrane helix</keyword>
<evidence type="ECO:0000313" key="6">
    <source>
        <dbReference type="EMBL" id="KAF2266537.1"/>
    </source>
</evidence>
<keyword evidence="7" id="KW-1185">Reference proteome</keyword>
<sequence>MWKRLSQRDDHISQWPLTGVLDCYGYRLDTHETSLGITSSSEFSRKRGIWAEGQWDRVKPLFQATANGLYCSIHDVRIHLGTTRDRSLLWLYSRMNQHYYMACQNEGRCWRDIRAILDTDRANAIGHVSQRPKQQFRDSMTKTIELLEIAKDWLDRSLEDAKDQETFQKLKRKVEITQSYEKARIGQVLLNINDYQSEIQMELMVLQLEENRHAIQQAVSVGRLTKLAFLFVPLSTVCSAFGMNLREMDKHPTVWWFVGTSALCTLAAITISSTFTGRIVERTTGGLRLSKARNG</sequence>
<dbReference type="SUPFAM" id="SSF144083">
    <property type="entry name" value="Magnesium transport protein CorA, transmembrane region"/>
    <property type="match status" value="1"/>
</dbReference>
<reference evidence="7" key="1">
    <citation type="journal article" date="2020" name="Stud. Mycol.">
        <title>101 Dothideomycetes genomes: A test case for predicting lifestyles and emergence of pathogens.</title>
        <authorList>
            <person name="Haridas S."/>
            <person name="Albert R."/>
            <person name="Binder M."/>
            <person name="Bloem J."/>
            <person name="LaButti K."/>
            <person name="Salamov A."/>
            <person name="Andreopoulos B."/>
            <person name="Baker S."/>
            <person name="Barry K."/>
            <person name="Bills G."/>
            <person name="Bluhm B."/>
            <person name="Cannon C."/>
            <person name="Castanera R."/>
            <person name="Culley D."/>
            <person name="Daum C."/>
            <person name="Ezra D."/>
            <person name="Gonzalez J."/>
            <person name="Henrissat B."/>
            <person name="Kuo A."/>
            <person name="Liang C."/>
            <person name="Lipzen A."/>
            <person name="Lutzoni F."/>
            <person name="Magnuson J."/>
            <person name="Mondo S."/>
            <person name="Nolan M."/>
            <person name="Ohm R."/>
            <person name="Pangilinan J."/>
            <person name="Park H.-J."/>
            <person name="Ramirez L."/>
            <person name="Alfaro M."/>
            <person name="Sun H."/>
            <person name="Tritt A."/>
            <person name="Yoshinaga Y."/>
            <person name="Zwiers L.-H."/>
            <person name="Turgeon B."/>
            <person name="Goodwin S."/>
            <person name="Spatafora J."/>
            <person name="Crous P."/>
            <person name="Grigoriev I."/>
        </authorList>
    </citation>
    <scope>NUCLEOTIDE SEQUENCE [LARGE SCALE GENOMIC DNA]</scope>
    <source>
        <strain evidence="7">CBS 304.66</strain>
    </source>
</reference>
<comment type="caution">
    <text evidence="6">The sequence shown here is derived from an EMBL/GenBank/DDBJ whole genome shotgun (WGS) entry which is preliminary data.</text>
</comment>
<feature type="transmembrane region" description="Helical" evidence="5">
    <location>
        <begin position="254"/>
        <end position="275"/>
    </location>
</feature>
<dbReference type="GO" id="GO:0016020">
    <property type="term" value="C:membrane"/>
    <property type="evidence" value="ECO:0007669"/>
    <property type="project" value="UniProtKB-SubCell"/>
</dbReference>
<feature type="transmembrane region" description="Helical" evidence="5">
    <location>
        <begin position="224"/>
        <end position="242"/>
    </location>
</feature>
<evidence type="ECO:0000256" key="3">
    <source>
        <dbReference type="ARBA" id="ARBA00022989"/>
    </source>
</evidence>
<keyword evidence="2 5" id="KW-0812">Transmembrane</keyword>
<protein>
    <recommendedName>
        <fullName evidence="8">Mg2+ transporter protein</fullName>
    </recommendedName>
</protein>
<accession>A0A9P4KES3</accession>
<dbReference type="AlphaFoldDB" id="A0A9P4KES3"/>
<gene>
    <name evidence="6" type="ORF">CC78DRAFT_149847</name>
</gene>
<dbReference type="EMBL" id="ML986598">
    <property type="protein sequence ID" value="KAF2266537.1"/>
    <property type="molecule type" value="Genomic_DNA"/>
</dbReference>
<evidence type="ECO:0000256" key="5">
    <source>
        <dbReference type="SAM" id="Phobius"/>
    </source>
</evidence>
<organism evidence="6 7">
    <name type="scientific">Lojkania enalia</name>
    <dbReference type="NCBI Taxonomy" id="147567"/>
    <lineage>
        <taxon>Eukaryota</taxon>
        <taxon>Fungi</taxon>
        <taxon>Dikarya</taxon>
        <taxon>Ascomycota</taxon>
        <taxon>Pezizomycotina</taxon>
        <taxon>Dothideomycetes</taxon>
        <taxon>Pleosporomycetidae</taxon>
        <taxon>Pleosporales</taxon>
        <taxon>Pleosporales incertae sedis</taxon>
        <taxon>Lojkania</taxon>
    </lineage>
</organism>
<dbReference type="InterPro" id="IPR045863">
    <property type="entry name" value="CorA_TM1_TM2"/>
</dbReference>
<evidence type="ECO:0000256" key="1">
    <source>
        <dbReference type="ARBA" id="ARBA00004141"/>
    </source>
</evidence>
<name>A0A9P4KES3_9PLEO</name>
<proteinExistence type="predicted"/>
<comment type="subcellular location">
    <subcellularLocation>
        <location evidence="1">Membrane</location>
        <topology evidence="1">Multi-pass membrane protein</topology>
    </subcellularLocation>
</comment>
<keyword evidence="4 5" id="KW-0472">Membrane</keyword>
<evidence type="ECO:0000256" key="2">
    <source>
        <dbReference type="ARBA" id="ARBA00022692"/>
    </source>
</evidence>
<evidence type="ECO:0000313" key="7">
    <source>
        <dbReference type="Proteomes" id="UP000800093"/>
    </source>
</evidence>
<dbReference type="OrthoDB" id="3231000at2759"/>